<protein>
    <submittedName>
        <fullName evidence="2">Carbohydrate-binding domain-containing protein</fullName>
    </submittedName>
</protein>
<organism evidence="2 3">
    <name type="scientific">Arthrobacter ginkgonis</name>
    <dbReference type="NCBI Taxonomy" id="1630594"/>
    <lineage>
        <taxon>Bacteria</taxon>
        <taxon>Bacillati</taxon>
        <taxon>Actinomycetota</taxon>
        <taxon>Actinomycetes</taxon>
        <taxon>Micrococcales</taxon>
        <taxon>Micrococcaceae</taxon>
        <taxon>Arthrobacter</taxon>
    </lineage>
</organism>
<evidence type="ECO:0000313" key="2">
    <source>
        <dbReference type="EMBL" id="GAA3700262.1"/>
    </source>
</evidence>
<feature type="chain" id="PRO_5046534914" evidence="1">
    <location>
        <begin position="29"/>
        <end position="520"/>
    </location>
</feature>
<keyword evidence="1" id="KW-0732">Signal</keyword>
<evidence type="ECO:0000256" key="1">
    <source>
        <dbReference type="SAM" id="SignalP"/>
    </source>
</evidence>
<dbReference type="EMBL" id="BAABEO010000028">
    <property type="protein sequence ID" value="GAA3700262.1"/>
    <property type="molecule type" value="Genomic_DNA"/>
</dbReference>
<feature type="signal peptide" evidence="1">
    <location>
        <begin position="1"/>
        <end position="28"/>
    </location>
</feature>
<keyword evidence="3" id="KW-1185">Reference proteome</keyword>
<dbReference type="InterPro" id="IPR025584">
    <property type="entry name" value="Cthe_2159"/>
</dbReference>
<dbReference type="RefSeq" id="WP_345153848.1">
    <property type="nucleotide sequence ID" value="NZ_BAABEO010000028.1"/>
</dbReference>
<reference evidence="3" key="1">
    <citation type="journal article" date="2019" name="Int. J. Syst. Evol. Microbiol.">
        <title>The Global Catalogue of Microorganisms (GCM) 10K type strain sequencing project: providing services to taxonomists for standard genome sequencing and annotation.</title>
        <authorList>
            <consortium name="The Broad Institute Genomics Platform"/>
            <consortium name="The Broad Institute Genome Sequencing Center for Infectious Disease"/>
            <person name="Wu L."/>
            <person name="Ma J."/>
        </authorList>
    </citation>
    <scope>NUCLEOTIDE SEQUENCE [LARGE SCALE GENOMIC DNA]</scope>
    <source>
        <strain evidence="3">JCM 30742</strain>
    </source>
</reference>
<dbReference type="Pfam" id="PF14262">
    <property type="entry name" value="Cthe_2159"/>
    <property type="match status" value="1"/>
</dbReference>
<comment type="caution">
    <text evidence="2">The sequence shown here is derived from an EMBL/GenBank/DDBJ whole genome shotgun (WGS) entry which is preliminary data.</text>
</comment>
<evidence type="ECO:0000313" key="3">
    <source>
        <dbReference type="Proteomes" id="UP001500752"/>
    </source>
</evidence>
<dbReference type="Proteomes" id="UP001500752">
    <property type="component" value="Unassembled WGS sequence"/>
</dbReference>
<sequence>MKFPRPLTSLAALGLVLGLAACSADAPAATSAGTASPSAATTSTTAVVPSAEIEEDTHFDADDLVWDAADEIPVTLADGASSGGDGVQVDGDTVTITAAGTYRLAGSLSDGSVVVAAGDQDTVRLILDGVELASSTGSPFVVNSADEAIVYLADGTANSLTDAATYADTGEDAPNAALYSAADLTVAGSGSLTVTGNSNNGITTNDGLVLAGGQVQVTSMDDGIRGKDYVVLLAGDYAVDARGDGVKSDNEEDAGRGWLLVDGGTLTVASGDDGVKAFNLLTVTGGAVSVTESVEGLEASHIAIGGGTVDVVSSDDGVNAAGGTSSTDANGFGTMGGGPMGETVGDYTVLVTGGELTIDSEGDGLDSNGTATISGGTVVVNGPSSDGNGALDVNGDLLVNGGTVAAAGSAGMAVAPSEGSEQSGVQVTFGSTQPAGTVIQLADSDGGLVATFVTTKPAASLVLSADGIVDGGTYAVHTGGTAAIDGGLALGSAGGSLDGSTEEATVTAGEYTSGVGGGPR</sequence>
<name>A0ABP7D7F7_9MICC</name>
<accession>A0ABP7D7F7</accession>
<proteinExistence type="predicted"/>
<dbReference type="PROSITE" id="PS51257">
    <property type="entry name" value="PROKAR_LIPOPROTEIN"/>
    <property type="match status" value="1"/>
</dbReference>
<gene>
    <name evidence="2" type="ORF">GCM10023081_41240</name>
</gene>